<protein>
    <recommendedName>
        <fullName evidence="4">Ankyrin 2,3/unc44</fullName>
    </recommendedName>
</protein>
<feature type="compositionally biased region" description="Basic residues" evidence="1">
    <location>
        <begin position="604"/>
        <end position="615"/>
    </location>
</feature>
<name>A0A2K3QJV7_9HYPO</name>
<accession>A0A2K3QJV7</accession>
<dbReference type="OrthoDB" id="4919781at2759"/>
<evidence type="ECO:0000313" key="3">
    <source>
        <dbReference type="Proteomes" id="UP000236621"/>
    </source>
</evidence>
<evidence type="ECO:0000256" key="1">
    <source>
        <dbReference type="SAM" id="MobiDB-lite"/>
    </source>
</evidence>
<keyword evidence="3" id="KW-1185">Reference proteome</keyword>
<feature type="compositionally biased region" description="Basic and acidic residues" evidence="1">
    <location>
        <begin position="515"/>
        <end position="525"/>
    </location>
</feature>
<organism evidence="2 3">
    <name type="scientific">Tolypocladium capitatum</name>
    <dbReference type="NCBI Taxonomy" id="45235"/>
    <lineage>
        <taxon>Eukaryota</taxon>
        <taxon>Fungi</taxon>
        <taxon>Dikarya</taxon>
        <taxon>Ascomycota</taxon>
        <taxon>Pezizomycotina</taxon>
        <taxon>Sordariomycetes</taxon>
        <taxon>Hypocreomycetidae</taxon>
        <taxon>Hypocreales</taxon>
        <taxon>Ophiocordycipitaceae</taxon>
        <taxon>Tolypocladium</taxon>
    </lineage>
</organism>
<evidence type="ECO:0008006" key="4">
    <source>
        <dbReference type="Google" id="ProtNLM"/>
    </source>
</evidence>
<sequence>MSCPESTTATLSVDGIATLSDAQLAQLMEQHHRPNGDFELPVDGWDKLTREERNHLAERLLKAQERVLARKPAACSRPLDLDQVNARLAEVSENNTTASRARPQGTRNGPGYTPPYDEEEVRADRRDNEMEAYYDFVNDGGHPLYPISLLEQVSRDPEEYREMLWPFWEYPGDHALSWLVFQRQLKRWQDFRNWQNDNRGLEDDYDGYAAHVEKVKRNYIKEGYAKGLAKIEADPECLRWGWELFEYRIRRWQRRWQREPDCDGFSDYMDAMKRRLARHGFTRPFQLKADPKQQDKLTTWTEYLCFEYWWLDRHTASLERLKPDHDKRWQELVDLKVLKPHETKEFIRTLAADSQIERGKDLLVNTERSGYRLSIPKPERIRMLDVATNNLKEAKARLEFTKRQGDLVTNFVRATFDYEVARKNAARHTSLVQWILKQVPLIEAELIQPKMAEVGSDTTTSRKRRRALDQGNSGKRSSKRQKPDHGELGRPSGSSEAVLADGRETSQRAPVAIPDQRRMPRDEVLGSRMSHGLRRSARVAAHQYIPPMIPSPTPPLKGLRPRSQARFSQTLRLPSTEGSKPSTALKKGTSRGGRVDASKPSGISKRRRRPRQRDG</sequence>
<comment type="caution">
    <text evidence="2">The sequence shown here is derived from an EMBL/GenBank/DDBJ whole genome shotgun (WGS) entry which is preliminary data.</text>
</comment>
<feature type="compositionally biased region" description="Polar residues" evidence="1">
    <location>
        <begin position="565"/>
        <end position="582"/>
    </location>
</feature>
<feature type="region of interest" description="Disordered" evidence="1">
    <location>
        <begin position="453"/>
        <end position="615"/>
    </location>
</feature>
<dbReference type="STRING" id="45235.A0A2K3QJV7"/>
<evidence type="ECO:0000313" key="2">
    <source>
        <dbReference type="EMBL" id="PNY27815.1"/>
    </source>
</evidence>
<dbReference type="Proteomes" id="UP000236621">
    <property type="component" value="Unassembled WGS sequence"/>
</dbReference>
<gene>
    <name evidence="2" type="ORF">TCAP_02250</name>
</gene>
<reference evidence="2 3" key="1">
    <citation type="submission" date="2017-08" db="EMBL/GenBank/DDBJ databases">
        <title>Harnessing the power of phylogenomics to disentangle the directionality and signatures of interkingdom host jumping in the parasitic fungal genus Tolypocladium.</title>
        <authorList>
            <person name="Quandt C.A."/>
            <person name="Patterson W."/>
            <person name="Spatafora J.W."/>
        </authorList>
    </citation>
    <scope>NUCLEOTIDE SEQUENCE [LARGE SCALE GENOMIC DNA]</scope>
    <source>
        <strain evidence="2 3">CBS 113982</strain>
    </source>
</reference>
<dbReference type="EMBL" id="NRSZ01000340">
    <property type="protein sequence ID" value="PNY27815.1"/>
    <property type="molecule type" value="Genomic_DNA"/>
</dbReference>
<proteinExistence type="predicted"/>
<feature type="region of interest" description="Disordered" evidence="1">
    <location>
        <begin position="91"/>
        <end position="118"/>
    </location>
</feature>
<dbReference type="AlphaFoldDB" id="A0A2K3QJV7"/>